<feature type="compositionally biased region" description="Low complexity" evidence="1">
    <location>
        <begin position="47"/>
        <end position="77"/>
    </location>
</feature>
<comment type="caution">
    <text evidence="3">The sequence shown here is derived from an EMBL/GenBank/DDBJ whole genome shotgun (WGS) entry which is preliminary data.</text>
</comment>
<keyword evidence="2" id="KW-0732">Signal</keyword>
<evidence type="ECO:0000313" key="3">
    <source>
        <dbReference type="EMBL" id="GLK87273.1"/>
    </source>
</evidence>
<feature type="chain" id="PRO_5040970960" description="CigR" evidence="2">
    <location>
        <begin position="24"/>
        <end position="166"/>
    </location>
</feature>
<proteinExistence type="predicted"/>
<dbReference type="InterPro" id="IPR024572">
    <property type="entry name" value="RcnB"/>
</dbReference>
<feature type="region of interest" description="Disordered" evidence="1">
    <location>
        <begin position="23"/>
        <end position="87"/>
    </location>
</feature>
<evidence type="ECO:0008006" key="5">
    <source>
        <dbReference type="Google" id="ProtNLM"/>
    </source>
</evidence>
<reference evidence="3" key="1">
    <citation type="journal article" date="2014" name="Int. J. Syst. Evol. Microbiol.">
        <title>Complete genome sequence of Corynebacterium casei LMG S-19264T (=DSM 44701T), isolated from a smear-ripened cheese.</title>
        <authorList>
            <consortium name="US DOE Joint Genome Institute (JGI-PGF)"/>
            <person name="Walter F."/>
            <person name="Albersmeier A."/>
            <person name="Kalinowski J."/>
            <person name="Ruckert C."/>
        </authorList>
    </citation>
    <scope>NUCLEOTIDE SEQUENCE</scope>
    <source>
        <strain evidence="3">VKM B-2935</strain>
    </source>
</reference>
<name>A0A9W6K2Y9_9PSED</name>
<keyword evidence="4" id="KW-1185">Reference proteome</keyword>
<dbReference type="Gene3D" id="3.10.450.160">
    <property type="entry name" value="inner membrane protein cigr"/>
    <property type="match status" value="1"/>
</dbReference>
<organism evidence="3 4">
    <name type="scientific">Pseudomonas turukhanskensis</name>
    <dbReference type="NCBI Taxonomy" id="1806536"/>
    <lineage>
        <taxon>Bacteria</taxon>
        <taxon>Pseudomonadati</taxon>
        <taxon>Pseudomonadota</taxon>
        <taxon>Gammaproteobacteria</taxon>
        <taxon>Pseudomonadales</taxon>
        <taxon>Pseudomonadaceae</taxon>
        <taxon>Pseudomonas</taxon>
    </lineage>
</organism>
<reference evidence="3" key="2">
    <citation type="submission" date="2023-01" db="EMBL/GenBank/DDBJ databases">
        <authorList>
            <person name="Sun Q."/>
            <person name="Evtushenko L."/>
        </authorList>
    </citation>
    <scope>NUCLEOTIDE SEQUENCE</scope>
    <source>
        <strain evidence="3">VKM B-2935</strain>
    </source>
</reference>
<evidence type="ECO:0000256" key="1">
    <source>
        <dbReference type="SAM" id="MobiDB-lite"/>
    </source>
</evidence>
<feature type="signal peptide" evidence="2">
    <location>
        <begin position="1"/>
        <end position="23"/>
    </location>
</feature>
<dbReference type="EMBL" id="BSFN01000001">
    <property type="protein sequence ID" value="GLK87273.1"/>
    <property type="molecule type" value="Genomic_DNA"/>
</dbReference>
<evidence type="ECO:0000256" key="2">
    <source>
        <dbReference type="SAM" id="SignalP"/>
    </source>
</evidence>
<dbReference type="NCBIfam" id="NF040487">
    <property type="entry name" value="T3SS_CigR_fam"/>
    <property type="match status" value="1"/>
</dbReference>
<dbReference type="AlphaFoldDB" id="A0A9W6K2Y9"/>
<dbReference type="RefSeq" id="WP_271193477.1">
    <property type="nucleotide sequence ID" value="NZ_BSFN01000001.1"/>
</dbReference>
<accession>A0A9W6K2Y9</accession>
<dbReference type="Pfam" id="PF11776">
    <property type="entry name" value="RcnB"/>
    <property type="match status" value="1"/>
</dbReference>
<sequence>MKTSRLIASLCITALLASSLATAAPQGGPGQEQNPRNGQPGQGREPQGNQGNQQSGQPAHNQQQNQQRPPQQANNRHGQPPQDFAPVRQQFYDHRAQIGRGPDLPPGVRIEHGRPLPHGYGKRLDARALHGLPQYNGYEWRRVGSDVVLIAITTGIVYTILEGVLN</sequence>
<gene>
    <name evidence="3" type="ORF">GCM10017655_03350</name>
</gene>
<dbReference type="Proteomes" id="UP001143328">
    <property type="component" value="Unassembled WGS sequence"/>
</dbReference>
<evidence type="ECO:0000313" key="4">
    <source>
        <dbReference type="Proteomes" id="UP001143328"/>
    </source>
</evidence>
<protein>
    <recommendedName>
        <fullName evidence="5">CigR</fullName>
    </recommendedName>
</protein>